<dbReference type="InterPro" id="IPR009057">
    <property type="entry name" value="Homeodomain-like_sf"/>
</dbReference>
<dbReference type="SUPFAM" id="SSF53098">
    <property type="entry name" value="Ribonuclease H-like"/>
    <property type="match status" value="1"/>
</dbReference>
<evidence type="ECO:0000259" key="1">
    <source>
        <dbReference type="Pfam" id="PF13358"/>
    </source>
</evidence>
<gene>
    <name evidence="2" type="ORF">N7456_007082</name>
</gene>
<dbReference type="InterPro" id="IPR012337">
    <property type="entry name" value="RNaseH-like_sf"/>
</dbReference>
<dbReference type="SUPFAM" id="SSF46689">
    <property type="entry name" value="Homeodomain-like"/>
    <property type="match status" value="1"/>
</dbReference>
<dbReference type="InterPro" id="IPR047655">
    <property type="entry name" value="Transpos_IS630-like"/>
</dbReference>
<organism evidence="2 3">
    <name type="scientific">Penicillium angulare</name>
    <dbReference type="NCBI Taxonomy" id="116970"/>
    <lineage>
        <taxon>Eukaryota</taxon>
        <taxon>Fungi</taxon>
        <taxon>Dikarya</taxon>
        <taxon>Ascomycota</taxon>
        <taxon>Pezizomycotina</taxon>
        <taxon>Eurotiomycetes</taxon>
        <taxon>Eurotiomycetidae</taxon>
        <taxon>Eurotiales</taxon>
        <taxon>Aspergillaceae</taxon>
        <taxon>Penicillium</taxon>
    </lineage>
</organism>
<reference evidence="2" key="2">
    <citation type="journal article" date="2023" name="IMA Fungus">
        <title>Comparative genomic study of the Penicillium genus elucidates a diverse pangenome and 15 lateral gene transfer events.</title>
        <authorList>
            <person name="Petersen C."/>
            <person name="Sorensen T."/>
            <person name="Nielsen M.R."/>
            <person name="Sondergaard T.E."/>
            <person name="Sorensen J.L."/>
            <person name="Fitzpatrick D.A."/>
            <person name="Frisvad J.C."/>
            <person name="Nielsen K.L."/>
        </authorList>
    </citation>
    <scope>NUCLEOTIDE SEQUENCE</scope>
    <source>
        <strain evidence="2">IBT 30069</strain>
    </source>
</reference>
<dbReference type="InterPro" id="IPR036397">
    <property type="entry name" value="RNaseH_sf"/>
</dbReference>
<dbReference type="PANTHER" id="PTHR46564:SF1">
    <property type="entry name" value="TRANSPOSASE"/>
    <property type="match status" value="1"/>
</dbReference>
<dbReference type="AlphaFoldDB" id="A0A9W9FIY4"/>
<accession>A0A9W9FIY4</accession>
<evidence type="ECO:0000313" key="3">
    <source>
        <dbReference type="Proteomes" id="UP001149165"/>
    </source>
</evidence>
<name>A0A9W9FIY4_9EURO</name>
<dbReference type="Pfam" id="PF13358">
    <property type="entry name" value="DDE_3"/>
    <property type="match status" value="1"/>
</dbReference>
<dbReference type="GO" id="GO:0003676">
    <property type="term" value="F:nucleic acid binding"/>
    <property type="evidence" value="ECO:0007669"/>
    <property type="project" value="InterPro"/>
</dbReference>
<dbReference type="OrthoDB" id="5379619at2759"/>
<sequence length="326" mass="37376">MAPRLPPCKLEMIRDMIKYGSLTTLQMATAAECSERSIVNIRNNLRLFGHVRAPSTRVGRRRTVTPPMIQTLCEHLLEKPGLFVDEMILFIWDEFHTWVTSSSLKRALVSVGWSKKVARQKAKEQNADLRDFYLHTLSDFRSYHLVYVDESGCDKRIGFRRTGWSPVGLTPLQVSKFHRDQRYQILPAYAQDGVVLSRVFQGSTDAAVFEDFIEQLLKHCGRWPEPKSVVVMDNASFHHSDRLRDVCAAAGVKLVYLPPYSPDLNPIEEFFSELKAYIRRHWSKYEQGLEQGLQVFLEKCIEAVGSREKSAIGHFQHAGIVIEDHA</sequence>
<dbReference type="Proteomes" id="UP001149165">
    <property type="component" value="Unassembled WGS sequence"/>
</dbReference>
<evidence type="ECO:0000313" key="2">
    <source>
        <dbReference type="EMBL" id="KAJ5101030.1"/>
    </source>
</evidence>
<dbReference type="InterPro" id="IPR038717">
    <property type="entry name" value="Tc1-like_DDE_dom"/>
</dbReference>
<protein>
    <recommendedName>
        <fullName evidence="1">Tc1-like transposase DDE domain-containing protein</fullName>
    </recommendedName>
</protein>
<dbReference type="Gene3D" id="3.30.420.10">
    <property type="entry name" value="Ribonuclease H-like superfamily/Ribonuclease H"/>
    <property type="match status" value="1"/>
</dbReference>
<dbReference type="NCBIfam" id="NF033545">
    <property type="entry name" value="transpos_IS630"/>
    <property type="match status" value="1"/>
</dbReference>
<proteinExistence type="predicted"/>
<reference evidence="2" key="1">
    <citation type="submission" date="2022-11" db="EMBL/GenBank/DDBJ databases">
        <authorList>
            <person name="Petersen C."/>
        </authorList>
    </citation>
    <scope>NUCLEOTIDE SEQUENCE</scope>
    <source>
        <strain evidence="2">IBT 30069</strain>
    </source>
</reference>
<feature type="domain" description="Tc1-like transposase DDE" evidence="1">
    <location>
        <begin position="145"/>
        <end position="281"/>
    </location>
</feature>
<keyword evidence="3" id="KW-1185">Reference proteome</keyword>
<comment type="caution">
    <text evidence="2">The sequence shown here is derived from an EMBL/GenBank/DDBJ whole genome shotgun (WGS) entry which is preliminary data.</text>
</comment>
<dbReference type="EMBL" id="JAPQKH010000004">
    <property type="protein sequence ID" value="KAJ5101030.1"/>
    <property type="molecule type" value="Genomic_DNA"/>
</dbReference>
<dbReference type="PANTHER" id="PTHR46564">
    <property type="entry name" value="TRANSPOSASE"/>
    <property type="match status" value="1"/>
</dbReference>